<reference evidence="3" key="1">
    <citation type="submission" date="2014-08" db="EMBL/GenBank/DDBJ databases">
        <authorList>
            <person name="Sharma Rahul"/>
            <person name="Thines Marco"/>
        </authorList>
    </citation>
    <scope>NUCLEOTIDE SEQUENCE</scope>
</reference>
<dbReference type="EMBL" id="LN483142">
    <property type="protein sequence ID" value="CED83158.1"/>
    <property type="molecule type" value="Genomic_DNA"/>
</dbReference>
<feature type="compositionally biased region" description="Basic and acidic residues" evidence="1">
    <location>
        <begin position="361"/>
        <end position="381"/>
    </location>
</feature>
<dbReference type="InterPro" id="IPR019446">
    <property type="entry name" value="BMT5-like"/>
</dbReference>
<evidence type="ECO:0000256" key="1">
    <source>
        <dbReference type="SAM" id="MobiDB-lite"/>
    </source>
</evidence>
<sequence length="409" mass="45740">MAKKPSLKSALAGRKVHEQKIQAKEAKEQRISDAQAAAEKRAKLKAKKTMPFEADDSILLVGEGNFSFTLGLLNQHVFIDKSNQILATSFDSETTCYEKYPDASAIVSAIRAHGVPVLFSVDATDLEATSEIKSRPGGWTRVVFNFPHLGTGEKDQARNVQLNQVMLAKFLRSVAPFLSKGPSRIPVVEPGHGKGKVKAKKVKEKDEDELEGVSDFEELGEGEEGDEAYAIPVEKASWKVQKGTVLVTLRDAVPYTLWDLPRLLTKPKPLPPLHMIPPSQRPPPNTTLPATQPQYRILRSFAFHPTLYPGYSHRRTIGFKEGLSASANEEIEDRGGGRTWEAEVVEESLNKKPTGTDEEEARERKERVEKRREELREEKDKKKSRRGNGYKDHRPKWSAPGQGDEGWQT</sequence>
<protein>
    <submittedName>
        <fullName evidence="3">Uncharacterized conserved protein</fullName>
    </submittedName>
</protein>
<dbReference type="GO" id="GO:0070042">
    <property type="term" value="F:rRNA (uridine-N3-)-methyltransferase activity"/>
    <property type="evidence" value="ECO:0007669"/>
    <property type="project" value="InterPro"/>
</dbReference>
<accession>A0A0F7SSX2</accession>
<organism evidence="3">
    <name type="scientific">Phaffia rhodozyma</name>
    <name type="common">Yeast</name>
    <name type="synonym">Xanthophyllomyces dendrorhous</name>
    <dbReference type="NCBI Taxonomy" id="264483"/>
    <lineage>
        <taxon>Eukaryota</taxon>
        <taxon>Fungi</taxon>
        <taxon>Dikarya</taxon>
        <taxon>Basidiomycota</taxon>
        <taxon>Agaricomycotina</taxon>
        <taxon>Tremellomycetes</taxon>
        <taxon>Cystofilobasidiales</taxon>
        <taxon>Mrakiaceae</taxon>
        <taxon>Phaffia</taxon>
    </lineage>
</organism>
<evidence type="ECO:0000313" key="3">
    <source>
        <dbReference type="EMBL" id="CED83158.1"/>
    </source>
</evidence>
<feature type="region of interest" description="Disordered" evidence="1">
    <location>
        <begin position="328"/>
        <end position="409"/>
    </location>
</feature>
<dbReference type="GO" id="GO:0070475">
    <property type="term" value="P:rRNA base methylation"/>
    <property type="evidence" value="ECO:0007669"/>
    <property type="project" value="InterPro"/>
</dbReference>
<evidence type="ECO:0000259" key="2">
    <source>
        <dbReference type="Pfam" id="PF10354"/>
    </source>
</evidence>
<dbReference type="PANTHER" id="PTHR11538:SF26">
    <property type="entry name" value="FERREDOXIN-FOLD ANTICODON-BINDING DOMAIN-CONTAINING PROTEIN 1"/>
    <property type="match status" value="1"/>
</dbReference>
<name>A0A0F7SSX2_PHARH</name>
<dbReference type="Pfam" id="PF10354">
    <property type="entry name" value="BMT5-like"/>
    <property type="match status" value="1"/>
</dbReference>
<feature type="region of interest" description="Disordered" evidence="1">
    <location>
        <begin position="1"/>
        <end position="34"/>
    </location>
</feature>
<feature type="compositionally biased region" description="Basic and acidic residues" evidence="1">
    <location>
        <begin position="15"/>
        <end position="31"/>
    </location>
</feature>
<dbReference type="AlphaFoldDB" id="A0A0F7SSX2"/>
<feature type="compositionally biased region" description="Basic residues" evidence="1">
    <location>
        <begin position="382"/>
        <end position="396"/>
    </location>
</feature>
<dbReference type="PANTHER" id="PTHR11538">
    <property type="entry name" value="PHENYLALANYL-TRNA SYNTHETASE"/>
    <property type="match status" value="1"/>
</dbReference>
<proteinExistence type="predicted"/>
<feature type="domain" description="25S rRNA (uridine-N(3))-methyltransferase BMT5-like" evidence="2">
    <location>
        <begin position="59"/>
        <end position="315"/>
    </location>
</feature>
<dbReference type="GO" id="GO:0005737">
    <property type="term" value="C:cytoplasm"/>
    <property type="evidence" value="ECO:0007669"/>
    <property type="project" value="TreeGrafter"/>
</dbReference>